<comment type="caution">
    <text evidence="1">The sequence shown here is derived from an EMBL/GenBank/DDBJ whole genome shotgun (WGS) entry which is preliminary data.</text>
</comment>
<dbReference type="EMBL" id="VDFQ02000001">
    <property type="protein sequence ID" value="KAA1425325.1"/>
    <property type="molecule type" value="Genomic_DNA"/>
</dbReference>
<dbReference type="RefSeq" id="WP_149768500.1">
    <property type="nucleotide sequence ID" value="NZ_VDFQ02000001.1"/>
</dbReference>
<reference evidence="1 2" key="1">
    <citation type="submission" date="2019-09" db="EMBL/GenBank/DDBJ databases">
        <title>Mumia zhuanghuii sp. nov. isolated from the intestinal contents of plateau pika (Ochotona curzoniae) in the Qinghai-Tibet plateau of China.</title>
        <authorList>
            <person name="Tian Z."/>
        </authorList>
    </citation>
    <scope>NUCLEOTIDE SEQUENCE [LARGE SCALE GENOMIC DNA]</scope>
    <source>
        <strain evidence="2">350</strain>
    </source>
</reference>
<proteinExistence type="predicted"/>
<dbReference type="Proteomes" id="UP000307768">
    <property type="component" value="Unassembled WGS sequence"/>
</dbReference>
<gene>
    <name evidence="1" type="ORF">FE697_005575</name>
</gene>
<sequence>MTTQLELDTTYAVRRGGIADVTHVTRLLESSAPRLDLDGDGTIDGPADPVVAASVTRLALSHVVLQHGEMWVADLGGVVRAASIWVPTTAITQVDDLSGVVARELDPSTVQAALDPGAEVRSVLAAATPQIGDHLEALQPDALLTGLAADPRLPRPVRDRLLVACAVRALEERDGTAAAVAFEPERVAILEEAGFVQAAEIPVGEHHRLWVGFSR</sequence>
<protein>
    <submittedName>
        <fullName evidence="1">Uncharacterized protein</fullName>
    </submittedName>
</protein>
<dbReference type="AlphaFoldDB" id="A0A5Q6S4J9"/>
<organism evidence="1 2">
    <name type="scientific">Mumia zhuanghuii</name>
    <dbReference type="NCBI Taxonomy" id="2585211"/>
    <lineage>
        <taxon>Bacteria</taxon>
        <taxon>Bacillati</taxon>
        <taxon>Actinomycetota</taxon>
        <taxon>Actinomycetes</taxon>
        <taxon>Propionibacteriales</taxon>
        <taxon>Nocardioidaceae</taxon>
        <taxon>Mumia</taxon>
    </lineage>
</organism>
<evidence type="ECO:0000313" key="2">
    <source>
        <dbReference type="Proteomes" id="UP000307768"/>
    </source>
</evidence>
<evidence type="ECO:0000313" key="1">
    <source>
        <dbReference type="EMBL" id="KAA1425325.1"/>
    </source>
</evidence>
<name>A0A5Q6S4J9_9ACTN</name>
<dbReference type="OrthoDB" id="9797456at2"/>
<accession>A0A5Q6S4J9</accession>